<gene>
    <name evidence="5" type="ordered locus">Isova_2295</name>
</gene>
<dbReference type="InterPro" id="IPR036962">
    <property type="entry name" value="Glyco_hydro_3_N_sf"/>
</dbReference>
<dbReference type="Gene3D" id="3.40.50.1700">
    <property type="entry name" value="Glycoside hydrolase family 3 C-terminal domain"/>
    <property type="match status" value="1"/>
</dbReference>
<dbReference type="STRING" id="743718.Isova_2295"/>
<name>F6FR64_ISOV2</name>
<dbReference type="InterPro" id="IPR026891">
    <property type="entry name" value="Fn3-like"/>
</dbReference>
<dbReference type="Gene3D" id="3.20.20.300">
    <property type="entry name" value="Glycoside hydrolase, family 3, N-terminal domain"/>
    <property type="match status" value="1"/>
</dbReference>
<dbReference type="SUPFAM" id="SSF52279">
    <property type="entry name" value="Beta-D-glucan exohydrolase, C-terminal domain"/>
    <property type="match status" value="1"/>
</dbReference>
<dbReference type="GO" id="GO:0008422">
    <property type="term" value="F:beta-glucosidase activity"/>
    <property type="evidence" value="ECO:0007669"/>
    <property type="project" value="UniProtKB-EC"/>
</dbReference>
<proteinExistence type="inferred from homology"/>
<sequence length="1030" mass="109252">MATLPYRLAATVTLARAPSNRFDHTSVTDTGRQAHERSTVSLEVHDDVTDLGPDAPLRRRAEHLLARLSPEERLAMLHQAAPAVERLGLASFRTGTEALHGVAWLGTATVFPQPVGLAATWDVELLRRVGDAVATEVRAKHAADPTVSLNVWAPVVNPLRHPAWGRTEEGWSEDPHLTARLAGAYAHGLRGDHPRVWKTVPTLKHYLAYGNETDRAVTSSNLSLRTLHEFELPAYRGPVEAGVVGAVMPSYNLVDGRPNHVARELLDELRSWAPGSIAVVSDAAAPTNLVVGERYFPDHATSHAAALRAGVDSFTDNDADAGPTTARLTGALARGLLTQDDVDRAVLRLLELRLRTGELDGDADPYRGIGPDAIDLPAHRALAREAVARSVVVLRNDGVLPLSAPTRVAVVGPLADRMLTDWYSGTPPYAVGVGTALAERLGDAHVEVVTGADTVALRSTSAHAYLAVSDAGEAGAVVAASEPTASPATHLEVTDWGDGLLTLRSCLTGRLLTGAGWIVRAEADRVGGWVVQESFRRHQHADGTWSLQHVGSGRWLRVQHGSGSLVADALTADDAERLVWRTVRAGLPAVADAAARADVVVVTVGNDPHLSGRETEDRPHLDVPQAAVEVWRAARDACDRSVLAVVSSYPYVLGPELADAGAVVWTSHGGQELGHGLVDVLVGDAEPTGRLAQSWPARAEDAGDLLDYDVAAQGATYRHATAEAAFAFGHGLTYTTVEYEAVVANPASVDAPAPTHRHPALGDSGTASRVDVTVTVRNSGPRPAEELVQVYALAPQDLPLPPARRLLVAFERVRLEPGERREVRLSFDVARLAVWDPAARAAEPGPDDWLHAGALRVQPGEYVVAAGPSSADLPVRAALRVAGPPAPARRAAGTVVPAHASHAAHGVVPGDRTRERGAALDVAAGSTTGWARYDGLDLAGVEALELLVACERPVHGRITVVWRATGDDGGAWRPLSAPVRAHAAGGHDARYDWRPVRTDLVEVPDGVVDLRVDLPIGVRLAELRFVTASG</sequence>
<dbReference type="KEGG" id="iva:Isova_2295"/>
<dbReference type="Gene3D" id="2.60.120.380">
    <property type="match status" value="1"/>
</dbReference>
<accession>F6FR64</accession>
<dbReference type="Pfam" id="PF00933">
    <property type="entry name" value="Glyco_hydro_3"/>
    <property type="match status" value="1"/>
</dbReference>
<keyword evidence="2" id="KW-0732">Signal</keyword>
<dbReference type="EMBL" id="CP002810">
    <property type="protein sequence ID" value="AEG45014.1"/>
    <property type="molecule type" value="Genomic_DNA"/>
</dbReference>
<evidence type="ECO:0000259" key="4">
    <source>
        <dbReference type="SMART" id="SM01217"/>
    </source>
</evidence>
<dbReference type="InterPro" id="IPR013783">
    <property type="entry name" value="Ig-like_fold"/>
</dbReference>
<dbReference type="AlphaFoldDB" id="F6FR64"/>
<dbReference type="GO" id="GO:0031222">
    <property type="term" value="P:arabinan catabolic process"/>
    <property type="evidence" value="ECO:0007669"/>
    <property type="project" value="TreeGrafter"/>
</dbReference>
<evidence type="ECO:0000313" key="5">
    <source>
        <dbReference type="EMBL" id="AEG45014.1"/>
    </source>
</evidence>
<keyword evidence="5" id="KW-0326">Glycosidase</keyword>
<dbReference type="PANTHER" id="PTHR42721">
    <property type="entry name" value="SUGAR HYDROLASE-RELATED"/>
    <property type="match status" value="1"/>
</dbReference>
<dbReference type="InterPro" id="IPR002772">
    <property type="entry name" value="Glyco_hydro_3_C"/>
</dbReference>
<keyword evidence="6" id="KW-1185">Reference proteome</keyword>
<dbReference type="SUPFAM" id="SSF50405">
    <property type="entry name" value="Actin-crosslinking proteins"/>
    <property type="match status" value="1"/>
</dbReference>
<evidence type="ECO:0000256" key="3">
    <source>
        <dbReference type="ARBA" id="ARBA00022801"/>
    </source>
</evidence>
<dbReference type="EC" id="3.2.1.21" evidence="5"/>
<dbReference type="Proteomes" id="UP000009236">
    <property type="component" value="Chromosome"/>
</dbReference>
<reference evidence="5 6" key="1">
    <citation type="submission" date="2011-05" db="EMBL/GenBank/DDBJ databases">
        <title>Complete sequence of Isoptericola variabilis 225.</title>
        <authorList>
            <consortium name="US DOE Joint Genome Institute"/>
            <person name="Lucas S."/>
            <person name="Han J."/>
            <person name="Lapidus A."/>
            <person name="Cheng J.-F."/>
            <person name="Goodwin L."/>
            <person name="Pitluck S."/>
            <person name="Peters L."/>
            <person name="Mikhailova N."/>
            <person name="Zeytun A."/>
            <person name="Han C."/>
            <person name="Tapia R."/>
            <person name="Land M."/>
            <person name="Hauser L."/>
            <person name="Kyrpides N."/>
            <person name="Ivanova N."/>
            <person name="Pagani I."/>
            <person name="Siebers A."/>
            <person name="Allgaier M."/>
            <person name="Thelen M."/>
            <person name="Hugenholtz P."/>
            <person name="Gladden J."/>
            <person name="Woyke T."/>
        </authorList>
    </citation>
    <scope>NUCLEOTIDE SEQUENCE [LARGE SCALE GENOMIC DNA]</scope>
    <source>
        <strain evidence="6">225</strain>
    </source>
</reference>
<evidence type="ECO:0000256" key="1">
    <source>
        <dbReference type="ARBA" id="ARBA00005336"/>
    </source>
</evidence>
<dbReference type="InterPro" id="IPR008999">
    <property type="entry name" value="Actin-crosslinking"/>
</dbReference>
<dbReference type="RefSeq" id="WP_013839405.1">
    <property type="nucleotide sequence ID" value="NC_015588.1"/>
</dbReference>
<feature type="domain" description="Fibronectin type III-like" evidence="4">
    <location>
        <begin position="786"/>
        <end position="870"/>
    </location>
</feature>
<dbReference type="InterPro" id="IPR044993">
    <property type="entry name" value="BXL"/>
</dbReference>
<evidence type="ECO:0000256" key="2">
    <source>
        <dbReference type="ARBA" id="ARBA00022729"/>
    </source>
</evidence>
<dbReference type="Gene3D" id="2.60.40.10">
    <property type="entry name" value="Immunoglobulins"/>
    <property type="match status" value="1"/>
</dbReference>
<dbReference type="InterPro" id="IPR036881">
    <property type="entry name" value="Glyco_hydro_3_C_sf"/>
</dbReference>
<comment type="similarity">
    <text evidence="1">Belongs to the glycosyl hydrolase 3 family.</text>
</comment>
<keyword evidence="3 5" id="KW-0378">Hydrolase</keyword>
<dbReference type="SUPFAM" id="SSF51445">
    <property type="entry name" value="(Trans)glycosidases"/>
    <property type="match status" value="1"/>
</dbReference>
<dbReference type="GO" id="GO:0009044">
    <property type="term" value="F:xylan 1,4-beta-xylosidase activity"/>
    <property type="evidence" value="ECO:0007669"/>
    <property type="project" value="InterPro"/>
</dbReference>
<dbReference type="Pfam" id="PF01915">
    <property type="entry name" value="Glyco_hydro_3_C"/>
    <property type="match status" value="1"/>
</dbReference>
<organism evidence="6">
    <name type="scientific">Isoptericola variabilis (strain 225)</name>
    <dbReference type="NCBI Taxonomy" id="743718"/>
    <lineage>
        <taxon>Bacteria</taxon>
        <taxon>Bacillati</taxon>
        <taxon>Actinomycetota</taxon>
        <taxon>Actinomycetes</taxon>
        <taxon>Micrococcales</taxon>
        <taxon>Promicromonosporaceae</taxon>
        <taxon>Isoptericola</taxon>
    </lineage>
</organism>
<dbReference type="HOGENOM" id="CLU_004542_5_3_11"/>
<dbReference type="PRINTS" id="PR00133">
    <property type="entry name" value="GLHYDRLASE3"/>
</dbReference>
<evidence type="ECO:0000313" key="6">
    <source>
        <dbReference type="Proteomes" id="UP000009236"/>
    </source>
</evidence>
<dbReference type="InterPro" id="IPR017853">
    <property type="entry name" value="GH"/>
</dbReference>
<dbReference type="eggNOG" id="COG1472">
    <property type="taxonomic scope" value="Bacteria"/>
</dbReference>
<protein>
    <submittedName>
        <fullName evidence="5">Beta-glucosidase</fullName>
        <ecNumber evidence="5">3.2.1.21</ecNumber>
    </submittedName>
</protein>
<dbReference type="GO" id="GO:0045493">
    <property type="term" value="P:xylan catabolic process"/>
    <property type="evidence" value="ECO:0007669"/>
    <property type="project" value="InterPro"/>
</dbReference>
<dbReference type="CDD" id="cd23343">
    <property type="entry name" value="beta-trefoil_FSCN_BglX-like"/>
    <property type="match status" value="1"/>
</dbReference>
<dbReference type="GO" id="GO:0046556">
    <property type="term" value="F:alpha-L-arabinofuranosidase activity"/>
    <property type="evidence" value="ECO:0007669"/>
    <property type="project" value="TreeGrafter"/>
</dbReference>
<dbReference type="Pfam" id="PF14310">
    <property type="entry name" value="Fn3-like"/>
    <property type="match status" value="1"/>
</dbReference>
<dbReference type="InterPro" id="IPR001764">
    <property type="entry name" value="Glyco_hydro_3_N"/>
</dbReference>
<dbReference type="PANTHER" id="PTHR42721:SF3">
    <property type="entry name" value="BETA-D-XYLOSIDASE 5-RELATED"/>
    <property type="match status" value="1"/>
</dbReference>
<dbReference type="SMART" id="SM01217">
    <property type="entry name" value="Fn3_like"/>
    <property type="match status" value="1"/>
</dbReference>